<keyword evidence="1" id="KW-0732">Signal</keyword>
<keyword evidence="3" id="KW-1185">Reference proteome</keyword>
<evidence type="ECO:0008006" key="4">
    <source>
        <dbReference type="Google" id="ProtNLM"/>
    </source>
</evidence>
<evidence type="ECO:0000313" key="3">
    <source>
        <dbReference type="Proteomes" id="UP000007382"/>
    </source>
</evidence>
<reference evidence="2 3" key="1">
    <citation type="journal article" date="2012" name="J. Bacteriol.">
        <title>Complete Genome Sequence of Leptospirillum ferrooxidans Strain C2-3, Isolated from a Fresh Volcanic Ash Deposit on the Island of Miyake, Japan.</title>
        <authorList>
            <person name="Fujimura R."/>
            <person name="Sato Y."/>
            <person name="Nishizawa T."/>
            <person name="Oshima K."/>
            <person name="Kim S.-W."/>
            <person name="Hattori M."/>
            <person name="Kamijo T."/>
            <person name="Ohta H."/>
        </authorList>
    </citation>
    <scope>NUCLEOTIDE SEQUENCE [LARGE SCALE GENOMIC DNA]</scope>
    <source>
        <strain evidence="2 3">C2-3</strain>
    </source>
</reference>
<sequence>MFSVRKQSKARLAVLSLALLSATALSPVASAWAVDGSATPAAPASNPTPINATAQGQMMNMQMAAMQNAAQNTPMDSSFDGNVPKSTSLSANFGWMDTFDNSQFNGGYGGGVTATHWITPHFGLTASIEIESFGLNPINNYMANAGKGAYNQAGTPVIPITLGGVYDFTAGRSWVNPQIFGDAGPAITLDGESMPLYADLGVGVVTPLAKISDTLAGIDIFANIRMAYLSNMGGLAGTATDALGVPNNGTAGSAMFYMPVEFGATFVF</sequence>
<evidence type="ECO:0000313" key="2">
    <source>
        <dbReference type="EMBL" id="BAM08028.1"/>
    </source>
</evidence>
<dbReference type="RefSeq" id="WP_014450511.1">
    <property type="nucleotide sequence ID" value="NC_017094.1"/>
</dbReference>
<evidence type="ECO:0000256" key="1">
    <source>
        <dbReference type="SAM" id="SignalP"/>
    </source>
</evidence>
<dbReference type="AlphaFoldDB" id="I0IRX9"/>
<gene>
    <name evidence="2" type="ordered locus">LFE_2356</name>
</gene>
<feature type="chain" id="PRO_5003629933" description="Outer membrane protein" evidence="1">
    <location>
        <begin position="34"/>
        <end position="268"/>
    </location>
</feature>
<dbReference type="KEGG" id="lfc:LFE_2356"/>
<organism evidence="2 3">
    <name type="scientific">Leptospirillum ferrooxidans (strain C2-3)</name>
    <dbReference type="NCBI Taxonomy" id="1162668"/>
    <lineage>
        <taxon>Bacteria</taxon>
        <taxon>Pseudomonadati</taxon>
        <taxon>Nitrospirota</taxon>
        <taxon>Nitrospiria</taxon>
        <taxon>Nitrospirales</taxon>
        <taxon>Nitrospiraceae</taxon>
        <taxon>Leptospirillum</taxon>
    </lineage>
</organism>
<dbReference type="EMBL" id="AP012342">
    <property type="protein sequence ID" value="BAM08028.1"/>
    <property type="molecule type" value="Genomic_DNA"/>
</dbReference>
<dbReference type="PATRIC" id="fig|1162668.3.peg.2803"/>
<proteinExistence type="predicted"/>
<dbReference type="HOGENOM" id="CLU_1037452_0_0_0"/>
<name>I0IRX9_LEPFC</name>
<dbReference type="OrthoDB" id="9903056at2"/>
<protein>
    <recommendedName>
        <fullName evidence="4">Outer membrane protein</fullName>
    </recommendedName>
</protein>
<reference evidence="3" key="2">
    <citation type="submission" date="2012-03" db="EMBL/GenBank/DDBJ databases">
        <title>The complete genome sequence of the pioneer microbe on fresh volcanic deposit, Leptospirillum ferrooxidans strain C2-3.</title>
        <authorList>
            <person name="Fujimura R."/>
            <person name="Sato Y."/>
            <person name="Nishizawa T."/>
            <person name="Nanba K."/>
            <person name="Oshima K."/>
            <person name="Hattori M."/>
            <person name="Kamijo T."/>
            <person name="Ohta H."/>
        </authorList>
    </citation>
    <scope>NUCLEOTIDE SEQUENCE [LARGE SCALE GENOMIC DNA]</scope>
    <source>
        <strain evidence="3">C2-3</strain>
    </source>
</reference>
<dbReference type="Proteomes" id="UP000007382">
    <property type="component" value="Chromosome"/>
</dbReference>
<accession>I0IRX9</accession>
<feature type="signal peptide" evidence="1">
    <location>
        <begin position="1"/>
        <end position="33"/>
    </location>
</feature>